<dbReference type="Proteomes" id="UP001229313">
    <property type="component" value="Chromosome"/>
</dbReference>
<name>A0ABY9P8G7_9GAMM</name>
<dbReference type="RefSeq" id="WP_309152109.1">
    <property type="nucleotide sequence ID" value="NZ_CP133568.1"/>
</dbReference>
<dbReference type="PANTHER" id="PTHR35894:SF1">
    <property type="entry name" value="PHOSPHORIBULOKINASE _ URIDINE KINASE FAMILY"/>
    <property type="match status" value="1"/>
</dbReference>
<reference evidence="2 3" key="1">
    <citation type="submission" date="2023-08" db="EMBL/GenBank/DDBJ databases">
        <title>The whole genome sequence of Lysobacter yananisis.</title>
        <authorList>
            <person name="Sun H."/>
        </authorList>
    </citation>
    <scope>NUCLEOTIDE SEQUENCE [LARGE SCALE GENOMIC DNA]</scope>
    <source>
        <strain evidence="2 3">SNNU513</strain>
    </source>
</reference>
<gene>
    <name evidence="2" type="ORF">RDV84_00305</name>
</gene>
<dbReference type="InterPro" id="IPR049945">
    <property type="entry name" value="AAA_22"/>
</dbReference>
<accession>A0ABY9P8G7</accession>
<dbReference type="Gene3D" id="3.40.50.300">
    <property type="entry name" value="P-loop containing nucleotide triphosphate hydrolases"/>
    <property type="match status" value="1"/>
</dbReference>
<dbReference type="PANTHER" id="PTHR35894">
    <property type="entry name" value="GENERAL SECRETION PATHWAY PROTEIN A-RELATED"/>
    <property type="match status" value="1"/>
</dbReference>
<dbReference type="InterPro" id="IPR027417">
    <property type="entry name" value="P-loop_NTPase"/>
</dbReference>
<dbReference type="InterPro" id="IPR052026">
    <property type="entry name" value="ExeA_AAA_ATPase_DNA-bind"/>
</dbReference>
<sequence>MTLRLKSVLARAGIKQGRLAESIRVPRSTLNGLINHNVLPRGADRAEIRKAITGFLQAHNVPAADWFKKEEPPCVNTAAPGSPTQEAPAGSTHEEKDMLLRKQPLTPQARTHFGLSGNPFAEPQSREEVYLSREIRYVRESMYQAARHGGFIAVVGESGAGKTTLREEFVDRVQTDDRSIVVIEPYTLAMEPSDNTGKTLRATHIAEAIMASLAPDAKQKNSPDARFRHMHQVMRDSARSGQKHVLLIEEAHCMPKPTLKHLKRFMELKDGLRPLLSIVLIAQPELMTKLSAQDPEIREVMQRLEIITLQPLDTNLQEYLEFRFKRTGVALDKVITREGLDALRAWLTPSKGNGATLLYPLAVHNALAGAMNRAAQLGIPQVNADVIRGG</sequence>
<evidence type="ECO:0000313" key="2">
    <source>
        <dbReference type="EMBL" id="WMT03332.1"/>
    </source>
</evidence>
<keyword evidence="3" id="KW-1185">Reference proteome</keyword>
<protein>
    <submittedName>
        <fullName evidence="2">AAA family ATPase</fullName>
    </submittedName>
</protein>
<dbReference type="Pfam" id="PF13401">
    <property type="entry name" value="AAA_22"/>
    <property type="match status" value="1"/>
</dbReference>
<feature type="domain" description="ORC1/DEAH AAA+ ATPase" evidence="1">
    <location>
        <begin position="147"/>
        <end position="288"/>
    </location>
</feature>
<dbReference type="SUPFAM" id="SSF52540">
    <property type="entry name" value="P-loop containing nucleoside triphosphate hydrolases"/>
    <property type="match status" value="1"/>
</dbReference>
<dbReference type="EMBL" id="CP133568">
    <property type="protein sequence ID" value="WMT03332.1"/>
    <property type="molecule type" value="Genomic_DNA"/>
</dbReference>
<evidence type="ECO:0000259" key="1">
    <source>
        <dbReference type="Pfam" id="PF13401"/>
    </source>
</evidence>
<organism evidence="2 3">
    <name type="scientific">Lysobacter yananisis</name>
    <dbReference type="NCBI Taxonomy" id="1003114"/>
    <lineage>
        <taxon>Bacteria</taxon>
        <taxon>Pseudomonadati</taxon>
        <taxon>Pseudomonadota</taxon>
        <taxon>Gammaproteobacteria</taxon>
        <taxon>Lysobacterales</taxon>
        <taxon>Lysobacteraceae</taxon>
        <taxon>Lysobacter</taxon>
    </lineage>
</organism>
<evidence type="ECO:0000313" key="3">
    <source>
        <dbReference type="Proteomes" id="UP001229313"/>
    </source>
</evidence>
<proteinExistence type="predicted"/>